<comment type="caution">
    <text evidence="2">The sequence shown here is derived from an EMBL/GenBank/DDBJ whole genome shotgun (WGS) entry which is preliminary data.</text>
</comment>
<evidence type="ECO:0000313" key="2">
    <source>
        <dbReference type="EMBL" id="OGZ44329.1"/>
    </source>
</evidence>
<gene>
    <name evidence="2" type="ORF">A2719_04670</name>
</gene>
<keyword evidence="1" id="KW-0812">Transmembrane</keyword>
<reference evidence="2 3" key="1">
    <citation type="journal article" date="2016" name="Nat. Commun.">
        <title>Thousands of microbial genomes shed light on interconnected biogeochemical processes in an aquifer system.</title>
        <authorList>
            <person name="Anantharaman K."/>
            <person name="Brown C.T."/>
            <person name="Hug L.A."/>
            <person name="Sharon I."/>
            <person name="Castelle C.J."/>
            <person name="Probst A.J."/>
            <person name="Thomas B.C."/>
            <person name="Singh A."/>
            <person name="Wilkins M.J."/>
            <person name="Karaoz U."/>
            <person name="Brodie E.L."/>
            <person name="Williams K.H."/>
            <person name="Hubbard S.S."/>
            <person name="Banfield J.F."/>
        </authorList>
    </citation>
    <scope>NUCLEOTIDE SEQUENCE [LARGE SCALE GENOMIC DNA]</scope>
</reference>
<organism evidence="2 3">
    <name type="scientific">Candidatus Ryanbacteria bacterium RIFCSPHIGHO2_01_FULL_45_22</name>
    <dbReference type="NCBI Taxonomy" id="1802114"/>
    <lineage>
        <taxon>Bacteria</taxon>
        <taxon>Candidatus Ryaniibacteriota</taxon>
    </lineage>
</organism>
<proteinExistence type="predicted"/>
<feature type="transmembrane region" description="Helical" evidence="1">
    <location>
        <begin position="346"/>
        <end position="366"/>
    </location>
</feature>
<keyword evidence="1" id="KW-0472">Membrane</keyword>
<dbReference type="AlphaFoldDB" id="A0A1G2G211"/>
<name>A0A1G2G211_9BACT</name>
<keyword evidence="1" id="KW-1133">Transmembrane helix</keyword>
<feature type="transmembrane region" description="Helical" evidence="1">
    <location>
        <begin position="207"/>
        <end position="236"/>
    </location>
</feature>
<feature type="transmembrane region" description="Helical" evidence="1">
    <location>
        <begin position="378"/>
        <end position="400"/>
    </location>
</feature>
<dbReference type="EMBL" id="MHNK01000004">
    <property type="protein sequence ID" value="OGZ44329.1"/>
    <property type="molecule type" value="Genomic_DNA"/>
</dbReference>
<sequence>MFQPHIIYKTLLPKPLLFAIALCVVMIAMFSPVFSGNANAQFVCQTNSMGTQFYSCTDTDEDGKKLEPWATKENCENECNGLGQNCLLASAIAKCAETFIPEAGTIDKDGTYTPNGPSWDLALLPLIWILELINFGLKLLITLFANFFDAAIAISLAGLSGIDAVTIGWTITRDIANIFFIFALLIIAIATILRLESYGAKQLLPKLIIIALLINFSLVIAFTVVDASNILALAFISEIGDPTVSQNIATVLQLGKMTDVKTLSSDKHTPIDPNKSLSQGFETVVKTQLNQPFTSDEGVVKVAPIEQNEPSATVIRFFWQATILILQLTLMFVFVALSVMLLIRSVALIMIFVLAPLGFLASVLPSTRTYSNQWWHKLFQWSFFFPASAFMMYLAIAFGAQMSQTLSGGNHVINTGILFSYFATVAFLMGSLVVAKQMGAVGAAAAIGIGVGIAKKARGYAGKGALSATKPIQRGAATASNAFLESKAAQRLANVPLARQMLRIPAAISQQQQGVAKNEAKRIANLSPKQQASMLKTLSARAQVEAFDSMNEKRQAQVVQAMDPKEDQIKFFDRVNSFDPKLAGDVANATGNAHQAMRMLHGEYRNKELSSIPDNDTRYQQRLNDYLGELSDTQMRKMDAQSIGENKFFRQYFAANTRNFNDVTNNREQISASQQMLHALIRELNVNINQPASDIANELADKIEDQNGPYKNKQLANQIRTNIGINLIINPNMVGIRSRRGNINVGATPAPGGTP</sequence>
<feature type="transmembrane region" description="Helical" evidence="1">
    <location>
        <begin position="147"/>
        <end position="169"/>
    </location>
</feature>
<feature type="transmembrane region" description="Helical" evidence="1">
    <location>
        <begin position="121"/>
        <end position="140"/>
    </location>
</feature>
<feature type="transmembrane region" description="Helical" evidence="1">
    <location>
        <begin position="317"/>
        <end position="339"/>
    </location>
</feature>
<feature type="transmembrane region" description="Helical" evidence="1">
    <location>
        <begin position="412"/>
        <end position="432"/>
    </location>
</feature>
<evidence type="ECO:0000256" key="1">
    <source>
        <dbReference type="SAM" id="Phobius"/>
    </source>
</evidence>
<dbReference type="STRING" id="1802114.A2719_04670"/>
<protein>
    <submittedName>
        <fullName evidence="2">Uncharacterized protein</fullName>
    </submittedName>
</protein>
<feature type="transmembrane region" description="Helical" evidence="1">
    <location>
        <begin position="175"/>
        <end position="195"/>
    </location>
</feature>
<evidence type="ECO:0000313" key="3">
    <source>
        <dbReference type="Proteomes" id="UP000177480"/>
    </source>
</evidence>
<dbReference type="Proteomes" id="UP000177480">
    <property type="component" value="Unassembled WGS sequence"/>
</dbReference>
<accession>A0A1G2G211</accession>